<keyword evidence="3" id="KW-1185">Reference proteome</keyword>
<keyword evidence="1" id="KW-0472">Membrane</keyword>
<dbReference type="AlphaFoldDB" id="A0A9P6PKR4"/>
<dbReference type="PANTHER" id="PTHR40135">
    <property type="entry name" value="MITOCHONDRIAL PHOSPHATE CARRIER PROTEIN"/>
    <property type="match status" value="1"/>
</dbReference>
<evidence type="ECO:0000313" key="3">
    <source>
        <dbReference type="Proteomes" id="UP000807716"/>
    </source>
</evidence>
<accession>A0A9P6PKR4</accession>
<sequence>MFTGALQRTNSSKPRMDKFKVLTLVNFVIGSAALSFQVGVLYPWHHQLDGGFKELEKNHESRLQLFHDRKWEKLKEIDMKLEHLLMQNKTQNTPQQQA</sequence>
<protein>
    <submittedName>
        <fullName evidence="2">Uncharacterized protein</fullName>
    </submittedName>
</protein>
<gene>
    <name evidence="2" type="ORF">DFQ27_000516</name>
</gene>
<dbReference type="OrthoDB" id="9992270at2759"/>
<proteinExistence type="predicted"/>
<dbReference type="Proteomes" id="UP000807716">
    <property type="component" value="Unassembled WGS sequence"/>
</dbReference>
<evidence type="ECO:0000313" key="2">
    <source>
        <dbReference type="EMBL" id="KAG0248950.1"/>
    </source>
</evidence>
<reference evidence="2" key="1">
    <citation type="journal article" date="2020" name="Fungal Divers.">
        <title>Resolving the Mortierellaceae phylogeny through synthesis of multi-gene phylogenetics and phylogenomics.</title>
        <authorList>
            <person name="Vandepol N."/>
            <person name="Liber J."/>
            <person name="Desiro A."/>
            <person name="Na H."/>
            <person name="Kennedy M."/>
            <person name="Barry K."/>
            <person name="Grigoriev I.V."/>
            <person name="Miller A.N."/>
            <person name="O'Donnell K."/>
            <person name="Stajich J.E."/>
            <person name="Bonito G."/>
        </authorList>
    </citation>
    <scope>NUCLEOTIDE SEQUENCE</scope>
    <source>
        <strain evidence="2">BC1065</strain>
    </source>
</reference>
<keyword evidence="1" id="KW-0812">Transmembrane</keyword>
<organism evidence="2 3">
    <name type="scientific">Actinomortierella ambigua</name>
    <dbReference type="NCBI Taxonomy" id="1343610"/>
    <lineage>
        <taxon>Eukaryota</taxon>
        <taxon>Fungi</taxon>
        <taxon>Fungi incertae sedis</taxon>
        <taxon>Mucoromycota</taxon>
        <taxon>Mortierellomycotina</taxon>
        <taxon>Mortierellomycetes</taxon>
        <taxon>Mortierellales</taxon>
        <taxon>Mortierellaceae</taxon>
        <taxon>Actinomortierella</taxon>
    </lineage>
</organism>
<dbReference type="EMBL" id="JAAAJB010001123">
    <property type="protein sequence ID" value="KAG0248950.1"/>
    <property type="molecule type" value="Genomic_DNA"/>
</dbReference>
<comment type="caution">
    <text evidence="2">The sequence shown here is derived from an EMBL/GenBank/DDBJ whole genome shotgun (WGS) entry which is preliminary data.</text>
</comment>
<dbReference type="PANTHER" id="PTHR40135:SF1">
    <property type="entry name" value="MITOCHONDRIAL PHOSPHATE CARRIER PROTEIN"/>
    <property type="match status" value="1"/>
</dbReference>
<keyword evidence="1" id="KW-1133">Transmembrane helix</keyword>
<evidence type="ECO:0000256" key="1">
    <source>
        <dbReference type="SAM" id="Phobius"/>
    </source>
</evidence>
<feature type="transmembrane region" description="Helical" evidence="1">
    <location>
        <begin position="21"/>
        <end position="44"/>
    </location>
</feature>
<name>A0A9P6PKR4_9FUNG</name>